<evidence type="ECO:0008006" key="3">
    <source>
        <dbReference type="Google" id="ProtNLM"/>
    </source>
</evidence>
<dbReference type="EMBL" id="BAABAS010000021">
    <property type="protein sequence ID" value="GAA4239983.1"/>
    <property type="molecule type" value="Genomic_DNA"/>
</dbReference>
<accession>A0ABP8CJC5</accession>
<dbReference type="Proteomes" id="UP001501710">
    <property type="component" value="Unassembled WGS sequence"/>
</dbReference>
<reference evidence="2" key="1">
    <citation type="journal article" date="2019" name="Int. J. Syst. Evol. Microbiol.">
        <title>The Global Catalogue of Microorganisms (GCM) 10K type strain sequencing project: providing services to taxonomists for standard genome sequencing and annotation.</title>
        <authorList>
            <consortium name="The Broad Institute Genomics Platform"/>
            <consortium name="The Broad Institute Genome Sequencing Center for Infectious Disease"/>
            <person name="Wu L."/>
            <person name="Ma J."/>
        </authorList>
    </citation>
    <scope>NUCLEOTIDE SEQUENCE [LARGE SCALE GENOMIC DNA]</scope>
    <source>
        <strain evidence="2">JCM 17440</strain>
    </source>
</reference>
<sequence length="80" mass="8881">MVNGWVEGGFEGLHHLRGVLTHVNRQPAVAFYQLREPEGAYVPMTIDVLRVTGGSITEIITFHDDQFPRLGLPETLPPDA</sequence>
<comment type="caution">
    <text evidence="1">The sequence shown here is derived from an EMBL/GenBank/DDBJ whole genome shotgun (WGS) entry which is preliminary data.</text>
</comment>
<name>A0ABP8CJC5_9ACTN</name>
<organism evidence="1 2">
    <name type="scientific">Actinomadura meridiana</name>
    <dbReference type="NCBI Taxonomy" id="559626"/>
    <lineage>
        <taxon>Bacteria</taxon>
        <taxon>Bacillati</taxon>
        <taxon>Actinomycetota</taxon>
        <taxon>Actinomycetes</taxon>
        <taxon>Streptosporangiales</taxon>
        <taxon>Thermomonosporaceae</taxon>
        <taxon>Actinomadura</taxon>
    </lineage>
</organism>
<evidence type="ECO:0000313" key="2">
    <source>
        <dbReference type="Proteomes" id="UP001501710"/>
    </source>
</evidence>
<gene>
    <name evidence="1" type="ORF">GCM10022254_62970</name>
</gene>
<keyword evidence="2" id="KW-1185">Reference proteome</keyword>
<proteinExistence type="predicted"/>
<evidence type="ECO:0000313" key="1">
    <source>
        <dbReference type="EMBL" id="GAA4239983.1"/>
    </source>
</evidence>
<protein>
    <recommendedName>
        <fullName evidence="3">SnoaL-like domain-containing protein</fullName>
    </recommendedName>
</protein>